<sequence length="184" mass="19025">MTHTVSRAARLLAALAAAALTGGVLAGCSAHPGQAYVGTYTGSDGKPHSVSVSEKDVQTASAELSDLPGMDTSTVQENLLSLQLFEETAKKYGVVVSDDDARAALADSNSSGDYSQASIDVARSVLISRALSSLDDDRRAAFASEVGAIQASLVGDASPRYTFTQKGWRVPSSDELAPGDSRQS</sequence>
<keyword evidence="3" id="KW-1185">Reference proteome</keyword>
<comment type="caution">
    <text evidence="2">The sequence shown here is derived from an EMBL/GenBank/DDBJ whole genome shotgun (WGS) entry which is preliminary data.</text>
</comment>
<evidence type="ECO:0008006" key="4">
    <source>
        <dbReference type="Google" id="ProtNLM"/>
    </source>
</evidence>
<evidence type="ECO:0000313" key="2">
    <source>
        <dbReference type="EMBL" id="EJF45328.1"/>
    </source>
</evidence>
<reference evidence="2 3" key="1">
    <citation type="submission" date="2012-05" db="EMBL/GenBank/DDBJ databases">
        <authorList>
            <person name="Harkins D.M."/>
            <person name="Madupu R."/>
            <person name="Durkin A.S."/>
            <person name="Torralba M."/>
            <person name="Methe B."/>
            <person name="Sutton G.G."/>
            <person name="Nelson K.E."/>
        </authorList>
    </citation>
    <scope>NUCLEOTIDE SEQUENCE [LARGE SCALE GENOMIC DNA]</scope>
    <source>
        <strain evidence="2 3">F0489</strain>
    </source>
</reference>
<dbReference type="PROSITE" id="PS51257">
    <property type="entry name" value="PROKAR_LIPOPROTEIN"/>
    <property type="match status" value="1"/>
</dbReference>
<evidence type="ECO:0000313" key="3">
    <source>
        <dbReference type="Proteomes" id="UP000002941"/>
    </source>
</evidence>
<dbReference type="Proteomes" id="UP000002941">
    <property type="component" value="Unassembled WGS sequence"/>
</dbReference>
<dbReference type="AlphaFoldDB" id="J1HIG5"/>
<proteinExistence type="predicted"/>
<dbReference type="PATRIC" id="fig|1125718.3.peg.1246"/>
<keyword evidence="1" id="KW-0732">Signal</keyword>
<dbReference type="EMBL" id="AKFT01000098">
    <property type="protein sequence ID" value="EJF45328.1"/>
    <property type="molecule type" value="Genomic_DNA"/>
</dbReference>
<dbReference type="RefSeq" id="WP_008731234.1">
    <property type="nucleotide sequence ID" value="NZ_AKFT01000098.1"/>
</dbReference>
<feature type="signal peptide" evidence="1">
    <location>
        <begin position="1"/>
        <end position="26"/>
    </location>
</feature>
<protein>
    <recommendedName>
        <fullName evidence="4">Lipoprotein</fullName>
    </recommendedName>
</protein>
<accession>J1HIG5</accession>
<dbReference type="eggNOG" id="COG0760">
    <property type="taxonomic scope" value="Bacteria"/>
</dbReference>
<dbReference type="OrthoDB" id="3256675at2"/>
<gene>
    <name evidence="2" type="ORF">HMPREF1318_0915</name>
</gene>
<evidence type="ECO:0000256" key="1">
    <source>
        <dbReference type="SAM" id="SignalP"/>
    </source>
</evidence>
<organism evidence="2 3">
    <name type="scientific">Actinomyces massiliensis F0489</name>
    <dbReference type="NCBI Taxonomy" id="1125718"/>
    <lineage>
        <taxon>Bacteria</taxon>
        <taxon>Bacillati</taxon>
        <taxon>Actinomycetota</taxon>
        <taxon>Actinomycetes</taxon>
        <taxon>Actinomycetales</taxon>
        <taxon>Actinomycetaceae</taxon>
        <taxon>Actinomyces</taxon>
    </lineage>
</organism>
<name>J1HIG5_9ACTO</name>
<feature type="chain" id="PRO_5039469864" description="Lipoprotein" evidence="1">
    <location>
        <begin position="27"/>
        <end position="184"/>
    </location>
</feature>